<evidence type="ECO:0000313" key="2">
    <source>
        <dbReference type="Proteomes" id="UP001596388"/>
    </source>
</evidence>
<accession>A0ABD5WU73</accession>
<keyword evidence="2" id="KW-1185">Reference proteome</keyword>
<reference evidence="1 2" key="1">
    <citation type="journal article" date="2019" name="Int. J. Syst. Evol. Microbiol.">
        <title>The Global Catalogue of Microorganisms (GCM) 10K type strain sequencing project: providing services to taxonomists for standard genome sequencing and annotation.</title>
        <authorList>
            <consortium name="The Broad Institute Genomics Platform"/>
            <consortium name="The Broad Institute Genome Sequencing Center for Infectious Disease"/>
            <person name="Wu L."/>
            <person name="Ma J."/>
        </authorList>
    </citation>
    <scope>NUCLEOTIDE SEQUENCE [LARGE SCALE GENOMIC DNA]</scope>
    <source>
        <strain evidence="1 2">DT55</strain>
    </source>
</reference>
<dbReference type="Pfam" id="PF07849">
    <property type="entry name" value="DUF1641"/>
    <property type="match status" value="1"/>
</dbReference>
<dbReference type="AlphaFoldDB" id="A0ABD5WU73"/>
<proteinExistence type="predicted"/>
<dbReference type="PANTHER" id="PTHR38433:SF1">
    <property type="entry name" value="DUF1641 DOMAIN-CONTAINING PROTEIN"/>
    <property type="match status" value="1"/>
</dbReference>
<organism evidence="1 2">
    <name type="scientific">Halobaculum marinum</name>
    <dbReference type="NCBI Taxonomy" id="3031996"/>
    <lineage>
        <taxon>Archaea</taxon>
        <taxon>Methanobacteriati</taxon>
        <taxon>Methanobacteriota</taxon>
        <taxon>Stenosarchaea group</taxon>
        <taxon>Halobacteria</taxon>
        <taxon>Halobacteriales</taxon>
        <taxon>Haloferacaceae</taxon>
        <taxon>Halobaculum</taxon>
    </lineage>
</organism>
<evidence type="ECO:0000313" key="1">
    <source>
        <dbReference type="EMBL" id="MFC7095790.1"/>
    </source>
</evidence>
<dbReference type="PANTHER" id="PTHR38433">
    <property type="match status" value="1"/>
</dbReference>
<dbReference type="GeneID" id="79271769"/>
<name>A0ABD5WU73_9EURY</name>
<dbReference type="InterPro" id="IPR012440">
    <property type="entry name" value="DUF1641"/>
</dbReference>
<gene>
    <name evidence="1" type="ORF">ACFQKD_00600</name>
</gene>
<dbReference type="RefSeq" id="WP_276239778.1">
    <property type="nucleotide sequence ID" value="NZ_CP119991.1"/>
</dbReference>
<dbReference type="EMBL" id="JBHTAG010000001">
    <property type="protein sequence ID" value="MFC7095790.1"/>
    <property type="molecule type" value="Genomic_DNA"/>
</dbReference>
<sequence length="208" mass="21457">MADSEAVHRDELADAIAENPEAVAEFVDRLDAVNELLDVIALGEHALSDEMVRELSSTGATLAESADSLATDETVALAAAVGDNGEDLADAMDTLVTLQRSGALDDLAEFAQIGALASSALSDEMVRTLASTGSGLAEVAQTASEDDTRAGVERLLDGVGAAEESEAERVGPLGMARALRDPEVQYGLGYLLTVAKAVGRDRAPADES</sequence>
<comment type="caution">
    <text evidence="1">The sequence shown here is derived from an EMBL/GenBank/DDBJ whole genome shotgun (WGS) entry which is preliminary data.</text>
</comment>
<dbReference type="Proteomes" id="UP001596388">
    <property type="component" value="Unassembled WGS sequence"/>
</dbReference>
<protein>
    <submittedName>
        <fullName evidence="1">DUF1641 domain-containing protein</fullName>
    </submittedName>
</protein>